<evidence type="ECO:0000313" key="3">
    <source>
        <dbReference type="Proteomes" id="UP000610558"/>
    </source>
</evidence>
<accession>A0A927C1G2</accession>
<keyword evidence="1" id="KW-0472">Membrane</keyword>
<evidence type="ECO:0000256" key="1">
    <source>
        <dbReference type="SAM" id="Phobius"/>
    </source>
</evidence>
<name>A0A927C1G2_9GAMM</name>
<evidence type="ECO:0000313" key="2">
    <source>
        <dbReference type="EMBL" id="MBD2859513.1"/>
    </source>
</evidence>
<proteinExistence type="predicted"/>
<protein>
    <submittedName>
        <fullName evidence="2">Uncharacterized protein</fullName>
    </submittedName>
</protein>
<sequence>MKKFTGYFFRSICVICIVCIAACSVTKTYSSSDDLSEPLKVGETYQVRFLDGLSEKAKIVELEESGFADAAGHFHLFSELEGVDEKKFSFLKTTGLATGVLVVLVGVGIILISGFLEDLDKESRNSQ</sequence>
<feature type="transmembrane region" description="Helical" evidence="1">
    <location>
        <begin position="7"/>
        <end position="29"/>
    </location>
</feature>
<keyword evidence="3" id="KW-1185">Reference proteome</keyword>
<gene>
    <name evidence="2" type="ORF">IB286_10905</name>
</gene>
<keyword evidence="1" id="KW-1133">Transmembrane helix</keyword>
<feature type="transmembrane region" description="Helical" evidence="1">
    <location>
        <begin position="96"/>
        <end position="116"/>
    </location>
</feature>
<dbReference type="RefSeq" id="WP_190765449.1">
    <property type="nucleotide sequence ID" value="NZ_JACXLD010000006.1"/>
</dbReference>
<dbReference type="Proteomes" id="UP000610558">
    <property type="component" value="Unassembled WGS sequence"/>
</dbReference>
<organism evidence="2 3">
    <name type="scientific">Spongiibacter pelagi</name>
    <dbReference type="NCBI Taxonomy" id="2760804"/>
    <lineage>
        <taxon>Bacteria</taxon>
        <taxon>Pseudomonadati</taxon>
        <taxon>Pseudomonadota</taxon>
        <taxon>Gammaproteobacteria</taxon>
        <taxon>Cellvibrionales</taxon>
        <taxon>Spongiibacteraceae</taxon>
        <taxon>Spongiibacter</taxon>
    </lineage>
</organism>
<dbReference type="EMBL" id="JACXLD010000006">
    <property type="protein sequence ID" value="MBD2859513.1"/>
    <property type="molecule type" value="Genomic_DNA"/>
</dbReference>
<comment type="caution">
    <text evidence="2">The sequence shown here is derived from an EMBL/GenBank/DDBJ whole genome shotgun (WGS) entry which is preliminary data.</text>
</comment>
<keyword evidence="1" id="KW-0812">Transmembrane</keyword>
<dbReference type="AlphaFoldDB" id="A0A927C1G2"/>
<reference evidence="2" key="1">
    <citation type="submission" date="2020-09" db="EMBL/GenBank/DDBJ databases">
        <authorList>
            <person name="Yoon J.-W."/>
        </authorList>
    </citation>
    <scope>NUCLEOTIDE SEQUENCE</scope>
    <source>
        <strain evidence="2">KMU-158</strain>
    </source>
</reference>